<dbReference type="InterPro" id="IPR014710">
    <property type="entry name" value="RmlC-like_jellyroll"/>
</dbReference>
<evidence type="ECO:0000256" key="3">
    <source>
        <dbReference type="ARBA" id="ARBA00012098"/>
    </source>
</evidence>
<evidence type="ECO:0000256" key="4">
    <source>
        <dbReference type="ARBA" id="ARBA00019595"/>
    </source>
</evidence>
<comment type="function">
    <text evidence="2">Catalyzes the epimerization of the C3' and C5'positions of dTDP-6-deoxy-D-xylo-4-hexulose, forming dTDP-6-deoxy-L-lyxo-4-hexulose.</text>
</comment>
<organism evidence="10 11">
    <name type="scientific">Malaciobacter molluscorum LMG 25693</name>
    <dbReference type="NCBI Taxonomy" id="870501"/>
    <lineage>
        <taxon>Bacteria</taxon>
        <taxon>Pseudomonadati</taxon>
        <taxon>Campylobacterota</taxon>
        <taxon>Epsilonproteobacteria</taxon>
        <taxon>Campylobacterales</taxon>
        <taxon>Arcobacteraceae</taxon>
        <taxon>Malaciobacter</taxon>
    </lineage>
</organism>
<evidence type="ECO:0000256" key="7">
    <source>
        <dbReference type="ARBA" id="ARBA00033311"/>
    </source>
</evidence>
<sequence length="183" mass="21273">MSFDFEITESKKLKGVMIIKPSISQDRRGTIWTSFLKEQIDKLLPDGLYFKHDKFSESRGNVLRGIHGDNKSWKLVTSVYGEIHQVVVDCRKDSPTYLQWEEFIINKDNQQLILIPPMMGNSYYISSENAVYHYKLAYDGDYIDADGQFTFAWNDPNIAIKWPTKTPILSDRDMEAHLKQEGK</sequence>
<dbReference type="Pfam" id="PF00908">
    <property type="entry name" value="dTDP_sugar_isom"/>
    <property type="match status" value="1"/>
</dbReference>
<dbReference type="KEGG" id="amol:AMOL_0783"/>
<proteinExistence type="predicted"/>
<name>A0A2G1DFG1_9BACT</name>
<protein>
    <recommendedName>
        <fullName evidence="4">dTDP-4-dehydrorhamnose 3,5-epimerase</fullName>
        <ecNumber evidence="3">5.1.3.13</ecNumber>
    </recommendedName>
    <alternativeName>
        <fullName evidence="6">Thymidine diphospho-4-keto-rhamnose 3,5-epimerase</fullName>
    </alternativeName>
    <alternativeName>
        <fullName evidence="5">dTDP-4-keto-6-deoxyglucose 3,5-epimerase</fullName>
    </alternativeName>
    <alternativeName>
        <fullName evidence="7">dTDP-6-deoxy-D-xylo-4-hexulose 3,5-epimerase</fullName>
    </alternativeName>
</protein>
<dbReference type="GO" id="GO:0000271">
    <property type="term" value="P:polysaccharide biosynthetic process"/>
    <property type="evidence" value="ECO:0007669"/>
    <property type="project" value="TreeGrafter"/>
</dbReference>
<reference evidence="9 12" key="2">
    <citation type="submission" date="2018-08" db="EMBL/GenBank/DDBJ databases">
        <title>Complete genome of the Arcobacter molluscorum type strain LMG 25693.</title>
        <authorList>
            <person name="Miller W.G."/>
            <person name="Yee E."/>
            <person name="Bono J.L."/>
        </authorList>
    </citation>
    <scope>NUCLEOTIDE SEQUENCE [LARGE SCALE GENOMIC DNA]</scope>
    <source>
        <strain evidence="9 12">CECT 7696</strain>
    </source>
</reference>
<dbReference type="Gene3D" id="2.60.120.10">
    <property type="entry name" value="Jelly Rolls"/>
    <property type="match status" value="1"/>
</dbReference>
<dbReference type="EMBL" id="NXFY01000021">
    <property type="protein sequence ID" value="PHO17227.1"/>
    <property type="molecule type" value="Genomic_DNA"/>
</dbReference>
<evidence type="ECO:0000256" key="8">
    <source>
        <dbReference type="PIRSR" id="PIRSR600888-1"/>
    </source>
</evidence>
<dbReference type="GO" id="GO:0008830">
    <property type="term" value="F:dTDP-4-dehydrorhamnose 3,5-epimerase activity"/>
    <property type="evidence" value="ECO:0007669"/>
    <property type="project" value="UniProtKB-EC"/>
</dbReference>
<dbReference type="EMBL" id="CP032098">
    <property type="protein sequence ID" value="AXX91778.1"/>
    <property type="molecule type" value="Genomic_DNA"/>
</dbReference>
<dbReference type="PANTHER" id="PTHR21047">
    <property type="entry name" value="DTDP-6-DEOXY-D-GLUCOSE-3,5 EPIMERASE"/>
    <property type="match status" value="1"/>
</dbReference>
<dbReference type="InterPro" id="IPR011051">
    <property type="entry name" value="RmlC_Cupin_sf"/>
</dbReference>
<evidence type="ECO:0000256" key="5">
    <source>
        <dbReference type="ARBA" id="ARBA00029758"/>
    </source>
</evidence>
<feature type="active site" description="Proton donor" evidence="8">
    <location>
        <position position="134"/>
    </location>
</feature>
<reference evidence="10 11" key="1">
    <citation type="submission" date="2017-09" db="EMBL/GenBank/DDBJ databases">
        <title>Arcobacter canalis sp. nov., a new species isolated from a water canal contaminated with urban sewage.</title>
        <authorList>
            <person name="Perez-Cataluna A."/>
            <person name="Salas-Masso N."/>
            <person name="Figueras M.J."/>
        </authorList>
    </citation>
    <scope>NUCLEOTIDE SEQUENCE [LARGE SCALE GENOMIC DNA]</scope>
    <source>
        <strain evidence="10 11">F98-3</strain>
    </source>
</reference>
<comment type="catalytic activity">
    <reaction evidence="1">
        <text>dTDP-4-dehydro-6-deoxy-alpha-D-glucose = dTDP-4-dehydro-beta-L-rhamnose</text>
        <dbReference type="Rhea" id="RHEA:16969"/>
        <dbReference type="ChEBI" id="CHEBI:57649"/>
        <dbReference type="ChEBI" id="CHEBI:62830"/>
        <dbReference type="EC" id="5.1.3.13"/>
    </reaction>
</comment>
<evidence type="ECO:0000256" key="2">
    <source>
        <dbReference type="ARBA" id="ARBA00001997"/>
    </source>
</evidence>
<dbReference type="SUPFAM" id="SSF51182">
    <property type="entry name" value="RmlC-like cupins"/>
    <property type="match status" value="1"/>
</dbReference>
<dbReference type="InterPro" id="IPR000888">
    <property type="entry name" value="RmlC-like"/>
</dbReference>
<dbReference type="AlphaFoldDB" id="A0A2G1DFG1"/>
<evidence type="ECO:0000313" key="11">
    <source>
        <dbReference type="Proteomes" id="UP000221222"/>
    </source>
</evidence>
<dbReference type="GO" id="GO:0005829">
    <property type="term" value="C:cytosol"/>
    <property type="evidence" value="ECO:0007669"/>
    <property type="project" value="TreeGrafter"/>
</dbReference>
<gene>
    <name evidence="9" type="ORF">AMOL_0783</name>
    <name evidence="10" type="ORF">CPU12_11535</name>
</gene>
<dbReference type="PANTHER" id="PTHR21047:SF2">
    <property type="entry name" value="THYMIDINE DIPHOSPHO-4-KETO-RHAMNOSE 3,5-EPIMERASE"/>
    <property type="match status" value="1"/>
</dbReference>
<evidence type="ECO:0000256" key="6">
    <source>
        <dbReference type="ARBA" id="ARBA00031424"/>
    </source>
</evidence>
<evidence type="ECO:0000313" key="12">
    <source>
        <dbReference type="Proteomes" id="UP000262712"/>
    </source>
</evidence>
<evidence type="ECO:0000256" key="1">
    <source>
        <dbReference type="ARBA" id="ARBA00001298"/>
    </source>
</evidence>
<dbReference type="Proteomes" id="UP000221222">
    <property type="component" value="Unassembled WGS sequence"/>
</dbReference>
<dbReference type="Proteomes" id="UP000262712">
    <property type="component" value="Chromosome"/>
</dbReference>
<accession>A0A2G1DFG1</accession>
<evidence type="ECO:0000313" key="9">
    <source>
        <dbReference type="EMBL" id="AXX91778.1"/>
    </source>
</evidence>
<feature type="active site" description="Proton acceptor" evidence="8">
    <location>
        <position position="67"/>
    </location>
</feature>
<keyword evidence="11" id="KW-1185">Reference proteome</keyword>
<dbReference type="RefSeq" id="WP_099343276.1">
    <property type="nucleotide sequence ID" value="NZ_CP032098.1"/>
</dbReference>
<dbReference type="EC" id="5.1.3.13" evidence="3"/>
<evidence type="ECO:0000313" key="10">
    <source>
        <dbReference type="EMBL" id="PHO17227.1"/>
    </source>
</evidence>